<evidence type="ECO:0000313" key="8">
    <source>
        <dbReference type="EMBL" id="EHQ31208.1"/>
    </source>
</evidence>
<dbReference type="HOGENOM" id="CLU_019796_1_3_10"/>
<comment type="similarity">
    <text evidence="1 5">Belongs to the D-isomer specific 2-hydroxyacid dehydrogenase family.</text>
</comment>
<dbReference type="PANTHER" id="PTHR42789">
    <property type="entry name" value="D-ISOMER SPECIFIC 2-HYDROXYACID DEHYDROGENASE FAMILY PROTEIN (AFU_ORTHOLOGUE AFUA_6G10090)"/>
    <property type="match status" value="1"/>
</dbReference>
<name>H1YBF4_9SPHI</name>
<evidence type="ECO:0000259" key="6">
    <source>
        <dbReference type="Pfam" id="PF00389"/>
    </source>
</evidence>
<sequence>MNSKIQIAVLDDYQQVATATADWSEVQRRAQVTIFHDHLFNETEVINRLLPFDVVCVMRERTPLNRNILSQLPNLKVIVSTGKRNASIDVQAAEEFNIRIMPTGYIGTGAPEMTWAMLMAITRHIPLEAANVRSGGWQTTIAADLTGKTLGIIGLGNIGAKMAVYAKAFDMNVIAWSQNLTEEKAAASGAKLVTKEELFSQADFVTIHLVLSDRSRGIVGEVDLNLMKPTAYFINTSRGPLADEQALIKVLEQKKIAGAALDVFETEPLPPGHPFRKLDNVLATPHIGYVTENTYKLFYEDTVKAILKWLDTVPENS</sequence>
<evidence type="ECO:0000256" key="5">
    <source>
        <dbReference type="RuleBase" id="RU003719"/>
    </source>
</evidence>
<dbReference type="Gene3D" id="3.40.50.720">
    <property type="entry name" value="NAD(P)-binding Rossmann-like Domain"/>
    <property type="match status" value="2"/>
</dbReference>
<dbReference type="SUPFAM" id="SSF52283">
    <property type="entry name" value="Formate/glycerate dehydrogenase catalytic domain-like"/>
    <property type="match status" value="1"/>
</dbReference>
<dbReference type="GO" id="GO:0016616">
    <property type="term" value="F:oxidoreductase activity, acting on the CH-OH group of donors, NAD or NADP as acceptor"/>
    <property type="evidence" value="ECO:0007669"/>
    <property type="project" value="InterPro"/>
</dbReference>
<dbReference type="PANTHER" id="PTHR42789:SF1">
    <property type="entry name" value="D-ISOMER SPECIFIC 2-HYDROXYACID DEHYDROGENASE FAMILY PROTEIN (AFU_ORTHOLOGUE AFUA_6G10090)"/>
    <property type="match status" value="1"/>
</dbReference>
<keyword evidence="3 5" id="KW-0560">Oxidoreductase</keyword>
<keyword evidence="9" id="KW-1185">Reference proteome</keyword>
<evidence type="ECO:0000259" key="7">
    <source>
        <dbReference type="Pfam" id="PF02826"/>
    </source>
</evidence>
<reference evidence="8" key="1">
    <citation type="submission" date="2011-09" db="EMBL/GenBank/DDBJ databases">
        <title>The permanent draft genome of Mucilaginibacter paludis DSM 18603.</title>
        <authorList>
            <consortium name="US DOE Joint Genome Institute (JGI-PGF)"/>
            <person name="Lucas S."/>
            <person name="Han J."/>
            <person name="Lapidus A."/>
            <person name="Bruce D."/>
            <person name="Goodwin L."/>
            <person name="Pitluck S."/>
            <person name="Peters L."/>
            <person name="Kyrpides N."/>
            <person name="Mavromatis K."/>
            <person name="Ivanova N."/>
            <person name="Mikhailova N."/>
            <person name="Held B."/>
            <person name="Detter J.C."/>
            <person name="Tapia R."/>
            <person name="Han C."/>
            <person name="Land M."/>
            <person name="Hauser L."/>
            <person name="Markowitz V."/>
            <person name="Cheng J.-F."/>
            <person name="Hugenholtz P."/>
            <person name="Woyke T."/>
            <person name="Wu D."/>
            <person name="Tindall B."/>
            <person name="Brambilla E."/>
            <person name="Klenk H.-P."/>
            <person name="Eisen J.A."/>
        </authorList>
    </citation>
    <scope>NUCLEOTIDE SEQUENCE [LARGE SCALE GENOMIC DNA]</scope>
    <source>
        <strain evidence="8">DSM 18603</strain>
    </source>
</reference>
<evidence type="ECO:0000256" key="4">
    <source>
        <dbReference type="ARBA" id="ARBA00023027"/>
    </source>
</evidence>
<evidence type="ECO:0000256" key="3">
    <source>
        <dbReference type="ARBA" id="ARBA00023002"/>
    </source>
</evidence>
<dbReference type="STRING" id="714943.Mucpa_7165"/>
<dbReference type="AlphaFoldDB" id="H1YBF4"/>
<evidence type="ECO:0000313" key="9">
    <source>
        <dbReference type="Proteomes" id="UP000002774"/>
    </source>
</evidence>
<organism evidence="8 9">
    <name type="scientific">Mucilaginibacter paludis DSM 18603</name>
    <dbReference type="NCBI Taxonomy" id="714943"/>
    <lineage>
        <taxon>Bacteria</taxon>
        <taxon>Pseudomonadati</taxon>
        <taxon>Bacteroidota</taxon>
        <taxon>Sphingobacteriia</taxon>
        <taxon>Sphingobacteriales</taxon>
        <taxon>Sphingobacteriaceae</taxon>
        <taxon>Mucilaginibacter</taxon>
    </lineage>
</organism>
<protein>
    <submittedName>
        <fullName evidence="8">D-isomer specific 2-hydroxyacid dehydrogenase NAD-binding</fullName>
    </submittedName>
</protein>
<dbReference type="InterPro" id="IPR006139">
    <property type="entry name" value="D-isomer_2_OHA_DH_cat_dom"/>
</dbReference>
<dbReference type="Pfam" id="PF02826">
    <property type="entry name" value="2-Hacid_dh_C"/>
    <property type="match status" value="1"/>
</dbReference>
<dbReference type="InterPro" id="IPR029752">
    <property type="entry name" value="D-isomer_DH_CS1"/>
</dbReference>
<accession>H1YBF4</accession>
<dbReference type="GO" id="GO:0051287">
    <property type="term" value="F:NAD binding"/>
    <property type="evidence" value="ECO:0007669"/>
    <property type="project" value="InterPro"/>
</dbReference>
<evidence type="ECO:0000256" key="2">
    <source>
        <dbReference type="ARBA" id="ARBA00022605"/>
    </source>
</evidence>
<dbReference type="CDD" id="cd12169">
    <property type="entry name" value="PGDH_like_1"/>
    <property type="match status" value="1"/>
</dbReference>
<dbReference type="SUPFAM" id="SSF51735">
    <property type="entry name" value="NAD(P)-binding Rossmann-fold domains"/>
    <property type="match status" value="1"/>
</dbReference>
<gene>
    <name evidence="8" type="ORF">Mucpa_7165</name>
</gene>
<dbReference type="PROSITE" id="PS00065">
    <property type="entry name" value="D_2_HYDROXYACID_DH_1"/>
    <property type="match status" value="1"/>
</dbReference>
<feature type="domain" description="D-isomer specific 2-hydroxyacid dehydrogenase catalytic" evidence="6">
    <location>
        <begin position="24"/>
        <end position="312"/>
    </location>
</feature>
<dbReference type="OrthoDB" id="1522997at2"/>
<dbReference type="InterPro" id="IPR006140">
    <property type="entry name" value="D-isomer_DH_NAD-bd"/>
</dbReference>
<dbReference type="Proteomes" id="UP000002774">
    <property type="component" value="Chromosome"/>
</dbReference>
<dbReference type="InterPro" id="IPR050857">
    <property type="entry name" value="D-2-hydroxyacid_DH"/>
</dbReference>
<dbReference type="eggNOG" id="COG1052">
    <property type="taxonomic scope" value="Bacteria"/>
</dbReference>
<dbReference type="InterPro" id="IPR036291">
    <property type="entry name" value="NAD(P)-bd_dom_sf"/>
</dbReference>
<dbReference type="RefSeq" id="WP_008513499.1">
    <property type="nucleotide sequence ID" value="NZ_CM001403.1"/>
</dbReference>
<dbReference type="FunFam" id="3.40.50.720:FF:000203">
    <property type="entry name" value="D-3-phosphoglycerate dehydrogenase (SerA)"/>
    <property type="match status" value="1"/>
</dbReference>
<evidence type="ECO:0000256" key="1">
    <source>
        <dbReference type="ARBA" id="ARBA00005854"/>
    </source>
</evidence>
<keyword evidence="2" id="KW-0028">Amino-acid biosynthesis</keyword>
<proteinExistence type="inferred from homology"/>
<dbReference type="GO" id="GO:0008652">
    <property type="term" value="P:amino acid biosynthetic process"/>
    <property type="evidence" value="ECO:0007669"/>
    <property type="project" value="UniProtKB-KW"/>
</dbReference>
<feature type="domain" description="D-isomer specific 2-hydroxyacid dehydrogenase NAD-binding" evidence="7">
    <location>
        <begin position="116"/>
        <end position="288"/>
    </location>
</feature>
<dbReference type="Pfam" id="PF00389">
    <property type="entry name" value="2-Hacid_dh"/>
    <property type="match status" value="1"/>
</dbReference>
<keyword evidence="4" id="KW-0520">NAD</keyword>
<dbReference type="EMBL" id="CM001403">
    <property type="protein sequence ID" value="EHQ31208.1"/>
    <property type="molecule type" value="Genomic_DNA"/>
</dbReference>